<sequence length="787" mass="88899">MPTPRKSLWTKCDNCQACLLEKDKAAHEKICPPTEASNHNFIRGDVLYCKIGVCKDAELSLPVSGQESDRFIFLPQLRKDYMLLNIVRGDPVIINTSDNAIVKIAHPSHNKNLSALLTKDAIELDKIRECVSIKKLDYKPSVAQEIVIKVIGKTQVDSNETSKIKLDISRSYHRHILTSGNRIRISYNNQKLIFEVVDIKSNDSIEEEFEKLSIESENRRKFHLVQIQTNWRFFNEESEQKIIKKNLFSLKHIGGYSDLIKDLIKILKIGLKSDLNLFKFKISKGILLHGPPGVGKSMLVEALLSEFDVHVIRINPLILSTCNKNETDSILKNLFDQAFEKPQSIVFIDDIDILCPNKNNLTSYEKKVFSNVVTFFDELQLNKKNIVVLAVSSDPESINTSLKNPRFFGKEFYMPIPTRDVRKQIILKMIETIPNSLTENDIDKIAYETHGFVGADLTNLCSEACLRALSHESSSKTGDYFEVLVSMEDFIHARNVVNPMEMKEIAIQNPNVKWSDIGGQNDLKKKLLQSIEWPIKYPELFLGGLRPPRGVLMFGPPGCSKTMIAKALATESKLNFLNVKGPELFSKFVGQSEKKVRKLFKTARQVAPCIIFIDEIDALGGERSTSSEAGGCSVQERVLTQLLTELDGVVALRNVTLVAATNRPDRIDKALLRPGRFDRLIYVPLPDAQAREEIFKIKLAKMLTSSINIEELVKKTEGYSGAEIGAVCNEVGLKAINELLINNPETTDFDESLKITMEDFDKALETVLPRTDVNMLNMYDKYVNRSI</sequence>
<feature type="domain" description="AAA+ ATPase" evidence="3">
    <location>
        <begin position="547"/>
        <end position="687"/>
    </location>
</feature>
<dbReference type="InterPro" id="IPR003960">
    <property type="entry name" value="ATPase_AAA_CS"/>
</dbReference>
<dbReference type="CDD" id="cd19511">
    <property type="entry name" value="RecA-like_CDC48_r2-like"/>
    <property type="match status" value="1"/>
</dbReference>
<dbReference type="GO" id="GO:0005524">
    <property type="term" value="F:ATP binding"/>
    <property type="evidence" value="ECO:0007669"/>
    <property type="project" value="UniProtKB-KW"/>
</dbReference>
<organism evidence="4 5">
    <name type="scientific">Trichogramma kaykai</name>
    <dbReference type="NCBI Taxonomy" id="54128"/>
    <lineage>
        <taxon>Eukaryota</taxon>
        <taxon>Metazoa</taxon>
        <taxon>Ecdysozoa</taxon>
        <taxon>Arthropoda</taxon>
        <taxon>Hexapoda</taxon>
        <taxon>Insecta</taxon>
        <taxon>Pterygota</taxon>
        <taxon>Neoptera</taxon>
        <taxon>Endopterygota</taxon>
        <taxon>Hymenoptera</taxon>
        <taxon>Apocrita</taxon>
        <taxon>Proctotrupomorpha</taxon>
        <taxon>Chalcidoidea</taxon>
        <taxon>Trichogrammatidae</taxon>
        <taxon>Trichogramma</taxon>
    </lineage>
</organism>
<dbReference type="Proteomes" id="UP001627154">
    <property type="component" value="Unassembled WGS sequence"/>
</dbReference>
<protein>
    <recommendedName>
        <fullName evidence="3">AAA+ ATPase domain-containing protein</fullName>
    </recommendedName>
</protein>
<dbReference type="PANTHER" id="PTHR23077">
    <property type="entry name" value="AAA-FAMILY ATPASE"/>
    <property type="match status" value="1"/>
</dbReference>
<evidence type="ECO:0000256" key="2">
    <source>
        <dbReference type="ARBA" id="ARBA00022840"/>
    </source>
</evidence>
<evidence type="ECO:0000259" key="3">
    <source>
        <dbReference type="SMART" id="SM00382"/>
    </source>
</evidence>
<gene>
    <name evidence="4" type="ORF">TKK_012411</name>
</gene>
<dbReference type="InterPro" id="IPR027417">
    <property type="entry name" value="P-loop_NTPase"/>
</dbReference>
<keyword evidence="5" id="KW-1185">Reference proteome</keyword>
<dbReference type="AlphaFoldDB" id="A0ABD2WJ74"/>
<reference evidence="4 5" key="1">
    <citation type="journal article" date="2024" name="bioRxiv">
        <title>A reference genome for Trichogramma kaykai: A tiny desert-dwelling parasitoid wasp with competing sex-ratio distorters.</title>
        <authorList>
            <person name="Culotta J."/>
            <person name="Lindsey A.R."/>
        </authorList>
    </citation>
    <scope>NUCLEOTIDE SEQUENCE [LARGE SCALE GENOMIC DNA]</scope>
    <source>
        <strain evidence="4 5">KSX58</strain>
    </source>
</reference>
<dbReference type="SUPFAM" id="SSF52540">
    <property type="entry name" value="P-loop containing nucleoside triphosphate hydrolases"/>
    <property type="match status" value="2"/>
</dbReference>
<dbReference type="Pfam" id="PF00004">
    <property type="entry name" value="AAA"/>
    <property type="match status" value="2"/>
</dbReference>
<dbReference type="Gene3D" id="1.10.8.60">
    <property type="match status" value="2"/>
</dbReference>
<dbReference type="InterPro" id="IPR003593">
    <property type="entry name" value="AAA+_ATPase"/>
</dbReference>
<dbReference type="InterPro" id="IPR050168">
    <property type="entry name" value="AAA_ATPase_domain"/>
</dbReference>
<proteinExistence type="predicted"/>
<keyword evidence="1" id="KW-0547">Nucleotide-binding</keyword>
<dbReference type="PANTHER" id="PTHR23077:SF27">
    <property type="entry name" value="ATPASE FAMILY GENE 2 PROTEIN HOMOLOG A"/>
    <property type="match status" value="1"/>
</dbReference>
<accession>A0ABD2WJ74</accession>
<name>A0ABD2WJ74_9HYME</name>
<dbReference type="PROSITE" id="PS00674">
    <property type="entry name" value="AAA"/>
    <property type="match status" value="1"/>
</dbReference>
<dbReference type="SMART" id="SM00382">
    <property type="entry name" value="AAA"/>
    <property type="match status" value="2"/>
</dbReference>
<keyword evidence="2" id="KW-0067">ATP-binding</keyword>
<dbReference type="InterPro" id="IPR041569">
    <property type="entry name" value="AAA_lid_3"/>
</dbReference>
<feature type="domain" description="AAA+ ATPase" evidence="3">
    <location>
        <begin position="282"/>
        <end position="418"/>
    </location>
</feature>
<dbReference type="Pfam" id="PF17862">
    <property type="entry name" value="AAA_lid_3"/>
    <property type="match status" value="2"/>
</dbReference>
<dbReference type="FunFam" id="3.40.50.300:FF:000661">
    <property type="entry name" value="calmodulin-interacting protein 111 isoform X1"/>
    <property type="match status" value="1"/>
</dbReference>
<dbReference type="EMBL" id="JBJJXI010000100">
    <property type="protein sequence ID" value="KAL3393157.1"/>
    <property type="molecule type" value="Genomic_DNA"/>
</dbReference>
<evidence type="ECO:0000313" key="4">
    <source>
        <dbReference type="EMBL" id="KAL3393157.1"/>
    </source>
</evidence>
<comment type="caution">
    <text evidence="4">The sequence shown here is derived from an EMBL/GenBank/DDBJ whole genome shotgun (WGS) entry which is preliminary data.</text>
</comment>
<evidence type="ECO:0000256" key="1">
    <source>
        <dbReference type="ARBA" id="ARBA00022741"/>
    </source>
</evidence>
<dbReference type="InterPro" id="IPR003959">
    <property type="entry name" value="ATPase_AAA_core"/>
</dbReference>
<evidence type="ECO:0000313" key="5">
    <source>
        <dbReference type="Proteomes" id="UP001627154"/>
    </source>
</evidence>
<dbReference type="Gene3D" id="3.40.50.300">
    <property type="entry name" value="P-loop containing nucleotide triphosphate hydrolases"/>
    <property type="match status" value="2"/>
</dbReference>